<evidence type="ECO:0000256" key="17">
    <source>
        <dbReference type="ARBA" id="ARBA00052976"/>
    </source>
</evidence>
<evidence type="ECO:0000256" key="4">
    <source>
        <dbReference type="ARBA" id="ARBA00004514"/>
    </source>
</evidence>
<feature type="domain" description="Thioesterase" evidence="24">
    <location>
        <begin position="53"/>
        <end position="127"/>
    </location>
</feature>
<evidence type="ECO:0000256" key="6">
    <source>
        <dbReference type="ARBA" id="ARBA00022490"/>
    </source>
</evidence>
<evidence type="ECO:0000313" key="25">
    <source>
        <dbReference type="Proteomes" id="UP000038045"/>
    </source>
</evidence>
<comment type="catalytic activity">
    <reaction evidence="17">
        <text>a fatty acyl-CoA + H2O = a fatty acid + CoA + H(+)</text>
        <dbReference type="Rhea" id="RHEA:16781"/>
        <dbReference type="ChEBI" id="CHEBI:15377"/>
        <dbReference type="ChEBI" id="CHEBI:15378"/>
        <dbReference type="ChEBI" id="CHEBI:28868"/>
        <dbReference type="ChEBI" id="CHEBI:57287"/>
        <dbReference type="ChEBI" id="CHEBI:77636"/>
    </reaction>
    <physiologicalReaction direction="left-to-right" evidence="17">
        <dbReference type="Rhea" id="RHEA:16782"/>
    </physiologicalReaction>
</comment>
<proteinExistence type="inferred from homology"/>
<dbReference type="SUPFAM" id="SSF54637">
    <property type="entry name" value="Thioesterase/thiol ester dehydrase-isomerase"/>
    <property type="match status" value="1"/>
</dbReference>
<accession>A0A0N4ZU76</accession>
<comment type="catalytic activity">
    <reaction evidence="15">
        <text>dodecanoyl-CoA + H2O = dodecanoate + CoA + H(+)</text>
        <dbReference type="Rhea" id="RHEA:30135"/>
        <dbReference type="ChEBI" id="CHEBI:15377"/>
        <dbReference type="ChEBI" id="CHEBI:15378"/>
        <dbReference type="ChEBI" id="CHEBI:18262"/>
        <dbReference type="ChEBI" id="CHEBI:57287"/>
        <dbReference type="ChEBI" id="CHEBI:57375"/>
    </reaction>
    <physiologicalReaction direction="left-to-right" evidence="15">
        <dbReference type="Rhea" id="RHEA:30136"/>
    </physiologicalReaction>
</comment>
<evidence type="ECO:0000256" key="20">
    <source>
        <dbReference type="ARBA" id="ARBA00067273"/>
    </source>
</evidence>
<keyword evidence="10" id="KW-0496">Mitochondrion</keyword>
<organism evidence="25 26">
    <name type="scientific">Parastrongyloides trichosuri</name>
    <name type="common">Possum-specific nematode worm</name>
    <dbReference type="NCBI Taxonomy" id="131310"/>
    <lineage>
        <taxon>Eukaryota</taxon>
        <taxon>Metazoa</taxon>
        <taxon>Ecdysozoa</taxon>
        <taxon>Nematoda</taxon>
        <taxon>Chromadorea</taxon>
        <taxon>Rhabditida</taxon>
        <taxon>Tylenchina</taxon>
        <taxon>Panagrolaimomorpha</taxon>
        <taxon>Strongyloidoidea</taxon>
        <taxon>Strongyloididae</taxon>
        <taxon>Parastrongyloides</taxon>
    </lineage>
</organism>
<dbReference type="PANTHER" id="PTHR21660:SF59">
    <property type="entry name" value="THIOESTERASE DOMAIN-CONTAINING PROTEIN"/>
    <property type="match status" value="1"/>
</dbReference>
<evidence type="ECO:0000256" key="2">
    <source>
        <dbReference type="ARBA" id="ARBA00004173"/>
    </source>
</evidence>
<dbReference type="InterPro" id="IPR003736">
    <property type="entry name" value="PAAI_dom"/>
</dbReference>
<evidence type="ECO:0000256" key="5">
    <source>
        <dbReference type="ARBA" id="ARBA00008324"/>
    </source>
</evidence>
<evidence type="ECO:0000256" key="21">
    <source>
        <dbReference type="ARBA" id="ARBA00075657"/>
    </source>
</evidence>
<evidence type="ECO:0000256" key="11">
    <source>
        <dbReference type="ARBA" id="ARBA00023212"/>
    </source>
</evidence>
<sequence>MSNKYLKLVTAYLKQPSHYVNYMKLFTQSKVINAEEGKVAIELDVLKEHTNPMGTLHGGCSATLIDFITSVACIVSPVQKTGVSVDMTINYLSSAKVGDTIIVEGNILKLGKRIAFSQGNIYLKKDNSLIVTGLHTIAFPSFVKKFEI</sequence>
<evidence type="ECO:0000259" key="24">
    <source>
        <dbReference type="Pfam" id="PF03061"/>
    </source>
</evidence>
<dbReference type="PANTHER" id="PTHR21660">
    <property type="entry name" value="THIOESTERASE SUPERFAMILY MEMBER-RELATED"/>
    <property type="match status" value="1"/>
</dbReference>
<evidence type="ECO:0000256" key="8">
    <source>
        <dbReference type="ARBA" id="ARBA00022990"/>
    </source>
</evidence>
<keyword evidence="25" id="KW-1185">Reference proteome</keyword>
<dbReference type="Proteomes" id="UP000038045">
    <property type="component" value="Unplaced"/>
</dbReference>
<name>A0A0N4ZU76_PARTI</name>
<keyword evidence="8" id="KW-0007">Acetylation</keyword>
<keyword evidence="11" id="KW-0206">Cytoskeleton</keyword>
<evidence type="ECO:0000256" key="18">
    <source>
        <dbReference type="ARBA" id="ARBA00058205"/>
    </source>
</evidence>
<dbReference type="InterPro" id="IPR039298">
    <property type="entry name" value="ACOT13"/>
</dbReference>
<dbReference type="GO" id="GO:0047617">
    <property type="term" value="F:fatty acyl-CoA hydrolase activity"/>
    <property type="evidence" value="ECO:0007669"/>
    <property type="project" value="InterPro"/>
</dbReference>
<dbReference type="GO" id="GO:0005634">
    <property type="term" value="C:nucleus"/>
    <property type="evidence" value="ECO:0007669"/>
    <property type="project" value="UniProtKB-SubCell"/>
</dbReference>
<dbReference type="CDD" id="cd03443">
    <property type="entry name" value="PaaI_thioesterase"/>
    <property type="match status" value="1"/>
</dbReference>
<evidence type="ECO:0000256" key="7">
    <source>
        <dbReference type="ARBA" id="ARBA00022801"/>
    </source>
</evidence>
<evidence type="ECO:0000256" key="14">
    <source>
        <dbReference type="ARBA" id="ARBA00047969"/>
    </source>
</evidence>
<keyword evidence="7" id="KW-0378">Hydrolase</keyword>
<comment type="subcellular location">
    <subcellularLocation>
        <location evidence="3">Cytoplasm</location>
        <location evidence="3">Cytoskeleton</location>
        <location evidence="3">Spindle</location>
    </subcellularLocation>
    <subcellularLocation>
        <location evidence="4">Cytoplasm</location>
        <location evidence="4">Cytosol</location>
    </subcellularLocation>
    <subcellularLocation>
        <location evidence="2">Mitochondrion</location>
    </subcellularLocation>
    <subcellularLocation>
        <location evidence="1">Nucleus</location>
    </subcellularLocation>
</comment>
<dbReference type="FunFam" id="3.10.129.10:FF:000021">
    <property type="entry name" value="Acyl-coenzyme A thioesterase 13"/>
    <property type="match status" value="1"/>
</dbReference>
<evidence type="ECO:0000256" key="12">
    <source>
        <dbReference type="ARBA" id="ARBA00023242"/>
    </source>
</evidence>
<dbReference type="GO" id="GO:0005739">
    <property type="term" value="C:mitochondrion"/>
    <property type="evidence" value="ECO:0007669"/>
    <property type="project" value="UniProtKB-SubCell"/>
</dbReference>
<dbReference type="Gene3D" id="3.10.129.10">
    <property type="entry name" value="Hotdog Thioesterase"/>
    <property type="match status" value="1"/>
</dbReference>
<comment type="similarity">
    <text evidence="5">Belongs to the thioesterase PaaI family.</text>
</comment>
<dbReference type="InterPro" id="IPR029069">
    <property type="entry name" value="HotDog_dom_sf"/>
</dbReference>
<protein>
    <recommendedName>
        <fullName evidence="20">Acyl-coenzyme A thioesterase 13</fullName>
    </recommendedName>
    <alternativeName>
        <fullName evidence="22">Hotdog-fold thioesterase superfamily member 2</fullName>
    </alternativeName>
    <alternativeName>
        <fullName evidence="21">Palmitoyl-CoA hydrolase</fullName>
    </alternativeName>
    <alternativeName>
        <fullName evidence="23">Thioesterase superfamily member 2</fullName>
    </alternativeName>
</protein>
<comment type="catalytic activity">
    <reaction evidence="14">
        <text>decanoyl-CoA + H2O = decanoate + CoA + H(+)</text>
        <dbReference type="Rhea" id="RHEA:40059"/>
        <dbReference type="ChEBI" id="CHEBI:15377"/>
        <dbReference type="ChEBI" id="CHEBI:15378"/>
        <dbReference type="ChEBI" id="CHEBI:27689"/>
        <dbReference type="ChEBI" id="CHEBI:57287"/>
        <dbReference type="ChEBI" id="CHEBI:61430"/>
    </reaction>
    <physiologicalReaction direction="left-to-right" evidence="14">
        <dbReference type="Rhea" id="RHEA:40060"/>
    </physiologicalReaction>
</comment>
<comment type="function">
    <text evidence="18">Catalyzes the hydrolysis of acyl-CoAs into free fatty acids and coenzyme A (CoASH), regulating their respective intracellular levels. Has acyl-CoA thioesterase activity towards medium (C12) and long-chain (C18) fatty acyl-CoA substrates. Can also hydrolyze 3-hydroxyphenylacetyl-CoA and 3,4-dihydroxyphenylacetyl-CoA (in vitro). May play a role in controlling adaptive thermogenesis.</text>
</comment>
<evidence type="ECO:0000256" key="9">
    <source>
        <dbReference type="ARBA" id="ARBA00023098"/>
    </source>
</evidence>
<evidence type="ECO:0000256" key="16">
    <source>
        <dbReference type="ARBA" id="ARBA00050199"/>
    </source>
</evidence>
<comment type="catalytic activity">
    <reaction evidence="16">
        <text>hexanoyl-CoA + H2O = hexanoate + CoA + H(+)</text>
        <dbReference type="Rhea" id="RHEA:40115"/>
        <dbReference type="ChEBI" id="CHEBI:15377"/>
        <dbReference type="ChEBI" id="CHEBI:15378"/>
        <dbReference type="ChEBI" id="CHEBI:17120"/>
        <dbReference type="ChEBI" id="CHEBI:57287"/>
        <dbReference type="ChEBI" id="CHEBI:62620"/>
    </reaction>
    <physiologicalReaction direction="left-to-right" evidence="16">
        <dbReference type="Rhea" id="RHEA:40116"/>
    </physiologicalReaction>
</comment>
<evidence type="ECO:0000313" key="26">
    <source>
        <dbReference type="WBParaSite" id="PTRK_0001214100.1"/>
    </source>
</evidence>
<dbReference type="GO" id="GO:0006629">
    <property type="term" value="P:lipid metabolic process"/>
    <property type="evidence" value="ECO:0007669"/>
    <property type="project" value="UniProtKB-KW"/>
</dbReference>
<dbReference type="Pfam" id="PF03061">
    <property type="entry name" value="4HBT"/>
    <property type="match status" value="1"/>
</dbReference>
<dbReference type="AlphaFoldDB" id="A0A0N4ZU76"/>
<evidence type="ECO:0000256" key="1">
    <source>
        <dbReference type="ARBA" id="ARBA00004123"/>
    </source>
</evidence>
<evidence type="ECO:0000256" key="10">
    <source>
        <dbReference type="ARBA" id="ARBA00023128"/>
    </source>
</evidence>
<evidence type="ECO:0000256" key="19">
    <source>
        <dbReference type="ARBA" id="ARBA00064709"/>
    </source>
</evidence>
<evidence type="ECO:0000256" key="3">
    <source>
        <dbReference type="ARBA" id="ARBA00004186"/>
    </source>
</evidence>
<keyword evidence="12" id="KW-0539">Nucleus</keyword>
<evidence type="ECO:0000256" key="15">
    <source>
        <dbReference type="ARBA" id="ARBA00048074"/>
    </source>
</evidence>
<dbReference type="InterPro" id="IPR006683">
    <property type="entry name" value="Thioestr_dom"/>
</dbReference>
<keyword evidence="6" id="KW-0963">Cytoplasm</keyword>
<comment type="catalytic activity">
    <reaction evidence="13">
        <text>octanoyl-CoA + H2O = octanoate + CoA + H(+)</text>
        <dbReference type="Rhea" id="RHEA:30143"/>
        <dbReference type="ChEBI" id="CHEBI:15377"/>
        <dbReference type="ChEBI" id="CHEBI:15378"/>
        <dbReference type="ChEBI" id="CHEBI:25646"/>
        <dbReference type="ChEBI" id="CHEBI:57287"/>
        <dbReference type="ChEBI" id="CHEBI:57386"/>
    </reaction>
    <physiologicalReaction direction="left-to-right" evidence="13">
        <dbReference type="Rhea" id="RHEA:30144"/>
    </physiologicalReaction>
</comment>
<dbReference type="GO" id="GO:0005819">
    <property type="term" value="C:spindle"/>
    <property type="evidence" value="ECO:0007669"/>
    <property type="project" value="UniProtKB-SubCell"/>
</dbReference>
<comment type="subunit">
    <text evidence="19">Homotetramer. Interacts with PCTP.</text>
</comment>
<dbReference type="WBParaSite" id="PTRK_0001214100.1">
    <property type="protein sequence ID" value="PTRK_0001214100.1"/>
    <property type="gene ID" value="PTRK_0001214100"/>
</dbReference>
<evidence type="ECO:0000256" key="23">
    <source>
        <dbReference type="ARBA" id="ARBA00083956"/>
    </source>
</evidence>
<evidence type="ECO:0000256" key="22">
    <source>
        <dbReference type="ARBA" id="ARBA00081533"/>
    </source>
</evidence>
<keyword evidence="9" id="KW-0443">Lipid metabolism</keyword>
<evidence type="ECO:0000256" key="13">
    <source>
        <dbReference type="ARBA" id="ARBA00047588"/>
    </source>
</evidence>
<dbReference type="NCBIfam" id="TIGR00369">
    <property type="entry name" value="unchar_dom_1"/>
    <property type="match status" value="1"/>
</dbReference>
<dbReference type="STRING" id="131310.A0A0N4ZU76"/>
<dbReference type="GO" id="GO:0005829">
    <property type="term" value="C:cytosol"/>
    <property type="evidence" value="ECO:0007669"/>
    <property type="project" value="UniProtKB-SubCell"/>
</dbReference>
<reference evidence="26" key="1">
    <citation type="submission" date="2017-02" db="UniProtKB">
        <authorList>
            <consortium name="WormBaseParasite"/>
        </authorList>
    </citation>
    <scope>IDENTIFICATION</scope>
</reference>